<protein>
    <submittedName>
        <fullName evidence="3">Glycosyltransferase</fullName>
        <ecNumber evidence="3">2.4.-.-</ecNumber>
    </submittedName>
</protein>
<keyword evidence="3" id="KW-0808">Transferase</keyword>
<name>A0ABT7LJ41_9BURK</name>
<dbReference type="InterPro" id="IPR028098">
    <property type="entry name" value="Glyco_trans_4-like_N"/>
</dbReference>
<dbReference type="Gene3D" id="3.40.50.2000">
    <property type="entry name" value="Glycogen Phosphorylase B"/>
    <property type="match status" value="2"/>
</dbReference>
<dbReference type="Pfam" id="PF13579">
    <property type="entry name" value="Glyco_trans_4_4"/>
    <property type="match status" value="1"/>
</dbReference>
<dbReference type="GO" id="GO:0016757">
    <property type="term" value="F:glycosyltransferase activity"/>
    <property type="evidence" value="ECO:0007669"/>
    <property type="project" value="UniProtKB-KW"/>
</dbReference>
<feature type="domain" description="Glycosyl transferase family 1" evidence="1">
    <location>
        <begin position="174"/>
        <end position="313"/>
    </location>
</feature>
<evidence type="ECO:0000259" key="2">
    <source>
        <dbReference type="Pfam" id="PF13579"/>
    </source>
</evidence>
<organism evidence="3 4">
    <name type="scientific">Roseateles subflavus</name>
    <dbReference type="NCBI Taxonomy" id="3053353"/>
    <lineage>
        <taxon>Bacteria</taxon>
        <taxon>Pseudomonadati</taxon>
        <taxon>Pseudomonadota</taxon>
        <taxon>Betaproteobacteria</taxon>
        <taxon>Burkholderiales</taxon>
        <taxon>Sphaerotilaceae</taxon>
        <taxon>Roseateles</taxon>
    </lineage>
</organism>
<evidence type="ECO:0000259" key="1">
    <source>
        <dbReference type="Pfam" id="PF00534"/>
    </source>
</evidence>
<dbReference type="SUPFAM" id="SSF53756">
    <property type="entry name" value="UDP-Glycosyltransferase/glycogen phosphorylase"/>
    <property type="match status" value="1"/>
</dbReference>
<feature type="domain" description="Glycosyltransferase subfamily 4-like N-terminal" evidence="2">
    <location>
        <begin position="13"/>
        <end position="162"/>
    </location>
</feature>
<comment type="caution">
    <text evidence="3">The sequence shown here is derived from an EMBL/GenBank/DDBJ whole genome shotgun (WGS) entry which is preliminary data.</text>
</comment>
<reference evidence="3 4" key="1">
    <citation type="submission" date="2023-06" db="EMBL/GenBank/DDBJ databases">
        <title>Pelomonas sp. APW6 16S ribosomal RNA gene genome sequencing and assembly.</title>
        <authorList>
            <person name="Woo H."/>
        </authorList>
    </citation>
    <scope>NUCLEOTIDE SEQUENCE [LARGE SCALE GENOMIC DNA]</scope>
    <source>
        <strain evidence="3 4">APW6</strain>
    </source>
</reference>
<dbReference type="InterPro" id="IPR001296">
    <property type="entry name" value="Glyco_trans_1"/>
</dbReference>
<evidence type="ECO:0000313" key="3">
    <source>
        <dbReference type="EMBL" id="MDL5032849.1"/>
    </source>
</evidence>
<keyword evidence="4" id="KW-1185">Reference proteome</keyword>
<gene>
    <name evidence="3" type="ORF">QRD43_13120</name>
</gene>
<evidence type="ECO:0000313" key="4">
    <source>
        <dbReference type="Proteomes" id="UP001238603"/>
    </source>
</evidence>
<proteinExistence type="predicted"/>
<dbReference type="EMBL" id="JASVDS010000003">
    <property type="protein sequence ID" value="MDL5032849.1"/>
    <property type="molecule type" value="Genomic_DNA"/>
</dbReference>
<dbReference type="Proteomes" id="UP001238603">
    <property type="component" value="Unassembled WGS sequence"/>
</dbReference>
<dbReference type="EC" id="2.4.-.-" evidence="3"/>
<dbReference type="Pfam" id="PF00534">
    <property type="entry name" value="Glycos_transf_1"/>
    <property type="match status" value="1"/>
</dbReference>
<dbReference type="RefSeq" id="WP_285982918.1">
    <property type="nucleotide sequence ID" value="NZ_JASVDS010000003.1"/>
</dbReference>
<dbReference type="PANTHER" id="PTHR12526">
    <property type="entry name" value="GLYCOSYLTRANSFERASE"/>
    <property type="match status" value="1"/>
</dbReference>
<sequence length="363" mass="39756">MKLVLIGDGESPHLLKWARALAAVPGLTLFAASSRGFTADFEALVPPERRLVLGTDPRHGGGNIAVLRTLPRLGRWLAEVDADWLHPHYLTSHGTLAWAARRGWRLRAKIVGSAWGSDILVTPERGWAYRWLTTQVLASCTLCTSDSRHMSDRMRALGAREVMTFPFGLESLPKQNVRKQPWLFYSNRGLEPIYRPERVLATFAAVAALKPEARLVVANDGSLRPALEAQARSLGLAGRIEFVGRLDAKAQGALYARARWFLSLPASDSVSVSVLEALAHECLPLLSELPANHELLAEGQRGLVLADGEEAKAPALLARLEALLAEGEAVGAVNRDWVARHALFPPAVRRFVDRLQALDAPRP</sequence>
<keyword evidence="3" id="KW-0328">Glycosyltransferase</keyword>
<accession>A0ABT7LJ41</accession>